<keyword evidence="1" id="KW-0175">Coiled coil</keyword>
<dbReference type="EMBL" id="MJBI02000004">
    <property type="protein sequence ID" value="RAI80039.1"/>
    <property type="molecule type" value="Genomic_DNA"/>
</dbReference>
<sequence length="116" mass="13702">MQKIKHYLNNTVKACVQNFMYFRTASAYKRLADINGLKNIKQNEMMQLTSEKEQLQTALETHEIKPTEHLKNNRQPLINKINTIDNDIDEIESLLLNLEEEKRNIQYEILLLSNVK</sequence>
<gene>
    <name evidence="2" type="ORF">BFS35_009660</name>
</gene>
<dbReference type="Proteomes" id="UP000229523">
    <property type="component" value="Unassembled WGS sequence"/>
</dbReference>
<proteinExistence type="predicted"/>
<comment type="caution">
    <text evidence="2">The sequence shown here is derived from an EMBL/GenBank/DDBJ whole genome shotgun (WGS) entry which is preliminary data.</text>
</comment>
<evidence type="ECO:0000313" key="2">
    <source>
        <dbReference type="EMBL" id="RAI80039.1"/>
    </source>
</evidence>
<feature type="coiled-coil region" evidence="1">
    <location>
        <begin position="38"/>
        <end position="108"/>
    </location>
</feature>
<accession>A0A2G5NLZ5</accession>
<evidence type="ECO:0000313" key="3">
    <source>
        <dbReference type="Proteomes" id="UP000229523"/>
    </source>
</evidence>
<protein>
    <recommendedName>
        <fullName evidence="4">DUF5082 domain-containing protein</fullName>
    </recommendedName>
</protein>
<name>A0A2G5NLZ5_9STAP</name>
<keyword evidence="3" id="KW-1185">Reference proteome</keyword>
<dbReference type="AlphaFoldDB" id="A0A2G5NLZ5"/>
<evidence type="ECO:0008006" key="4">
    <source>
        <dbReference type="Google" id="ProtNLM"/>
    </source>
</evidence>
<evidence type="ECO:0000256" key="1">
    <source>
        <dbReference type="SAM" id="Coils"/>
    </source>
</evidence>
<reference evidence="2 3" key="1">
    <citation type="journal article" date="2018" name="Front. Microbiol.">
        <title>Description and Comparative Genomics of Macrococcus caseolyticus subsp. hominis subsp. nov., Macrococcus goetzii sp. nov., Macrococcus epidermidis sp. nov., and Macrococcus bohemicus sp. nov., Novel Macrococci From Human Clinical Material With Virulence Potential and Suspected Uptake of Foreign DNA by Natural Transformation.</title>
        <authorList>
            <person name="Maslanova I."/>
            <person name="Wertheimer Z."/>
            <person name="Sedlacek I."/>
            <person name="Svec P."/>
            <person name="Indrakova A."/>
            <person name="Kovarovic V."/>
            <person name="Schumann P."/>
            <person name="Sproer C."/>
            <person name="Kralova S."/>
            <person name="Sedo O."/>
            <person name="Kristofova L."/>
            <person name="Vrbovska V."/>
            <person name="Fuzik T."/>
            <person name="Petras P."/>
            <person name="Zdrahal Z."/>
            <person name="Ruzickova V."/>
            <person name="Doskar J."/>
            <person name="Pantucek R."/>
        </authorList>
    </citation>
    <scope>NUCLEOTIDE SEQUENCE [LARGE SCALE GENOMIC DNA]</scope>
    <source>
        <strain evidence="2 3">CCM 4927</strain>
    </source>
</reference>
<organism evidence="2 3">
    <name type="scientific">Macrococcoides goetzii</name>
    <dbReference type="NCBI Taxonomy" id="1891097"/>
    <lineage>
        <taxon>Bacteria</taxon>
        <taxon>Bacillati</taxon>
        <taxon>Bacillota</taxon>
        <taxon>Bacilli</taxon>
        <taxon>Bacillales</taxon>
        <taxon>Staphylococcaceae</taxon>
        <taxon>Macrococcoides</taxon>
    </lineage>
</organism>
<dbReference type="RefSeq" id="WP_099581080.1">
    <property type="nucleotide sequence ID" value="NZ_MJBI02000004.1"/>
</dbReference>